<feature type="non-terminal residue" evidence="1">
    <location>
        <position position="1"/>
    </location>
</feature>
<sequence length="104" mass="12101">EPSIRGFNPEDPLPEHQVTEADIIQLENLDMIQPEEYTKENFQQVAATNKYIKMYSELLEAICKSCLLPETDKEIINRICEKCNYCLNYKDSNPKEDLTHGYCP</sequence>
<organism evidence="1 2">
    <name type="scientific">Racocetra persica</name>
    <dbReference type="NCBI Taxonomy" id="160502"/>
    <lineage>
        <taxon>Eukaryota</taxon>
        <taxon>Fungi</taxon>
        <taxon>Fungi incertae sedis</taxon>
        <taxon>Mucoromycota</taxon>
        <taxon>Glomeromycotina</taxon>
        <taxon>Glomeromycetes</taxon>
        <taxon>Diversisporales</taxon>
        <taxon>Gigasporaceae</taxon>
        <taxon>Racocetra</taxon>
    </lineage>
</organism>
<dbReference type="Proteomes" id="UP000789920">
    <property type="component" value="Unassembled WGS sequence"/>
</dbReference>
<keyword evidence="2" id="KW-1185">Reference proteome</keyword>
<reference evidence="1" key="1">
    <citation type="submission" date="2021-06" db="EMBL/GenBank/DDBJ databases">
        <authorList>
            <person name="Kallberg Y."/>
            <person name="Tangrot J."/>
            <person name="Rosling A."/>
        </authorList>
    </citation>
    <scope>NUCLEOTIDE SEQUENCE</scope>
    <source>
        <strain evidence="1">MA461A</strain>
    </source>
</reference>
<comment type="caution">
    <text evidence="1">The sequence shown here is derived from an EMBL/GenBank/DDBJ whole genome shotgun (WGS) entry which is preliminary data.</text>
</comment>
<accession>A0ACA9SYF5</accession>
<name>A0ACA9SYF5_9GLOM</name>
<feature type="non-terminal residue" evidence="1">
    <location>
        <position position="104"/>
    </location>
</feature>
<evidence type="ECO:0000313" key="1">
    <source>
        <dbReference type="EMBL" id="CAG8850246.1"/>
    </source>
</evidence>
<protein>
    <submittedName>
        <fullName evidence="1">21700_t:CDS:1</fullName>
    </submittedName>
</protein>
<dbReference type="EMBL" id="CAJVQC010169848">
    <property type="protein sequence ID" value="CAG8850246.1"/>
    <property type="molecule type" value="Genomic_DNA"/>
</dbReference>
<gene>
    <name evidence="1" type="ORF">RPERSI_LOCUS35992</name>
</gene>
<evidence type="ECO:0000313" key="2">
    <source>
        <dbReference type="Proteomes" id="UP000789920"/>
    </source>
</evidence>
<proteinExistence type="predicted"/>